<evidence type="ECO:0000256" key="4">
    <source>
        <dbReference type="ARBA" id="ARBA00022679"/>
    </source>
</evidence>
<evidence type="ECO:0000256" key="3">
    <source>
        <dbReference type="ARBA" id="ARBA00022676"/>
    </source>
</evidence>
<sequence>MAYLTLSKSLCNTVVQTYQCGTTPATPISSIDTTPLTNLAPGDTIRTGDFDVVVTEVIGGGASGWIGKGYTEIPYLKNQRIAVELNSAVVNDCYELVSGTVVSAYDPAWGGVRSVDMAIDQIRDLATRLVDLYNTYTGTAEQQAQIRQANAQLCENITSNNELSADQKATLLAKCQAYQADAETFLTCTAPAPTTSGVGNRNTARSATSASCTVTADMLTGQVNDIQQAASANATATPPKSKPNEYFSATGELLKPLVFFAVGDKKVVDLPKGAKLDIRMIDQSIFDRNANRLMSFQEVTKKYYADPLKSSSDAIQYIAEGDKTLYPLRAFSTALPEVFTVTYRIDPQGGCKAEVFKTKLTAEGQIDGPKASVWVATSDCGQTDEFLAKYGQGLKTILAANNQRADVYLYDCAKPNKYVHVTATQSETLTGSATTDRPGEANILVRACWNSTTKNWATVKTEFRVQPAENAKWSAKRVTAAKINDAFDRKAKELLAQRSTETSPGEGTNTNYSSLLTDPAEGKFEYKNSNIFAFIVGLKDISGKLIELAKVPESTWNPQAPGYTESVVKVPAVLAGGTDQTIEEFTDGLQFVDLALDIAAEPAKAKQIWDGIRQIRPETVKNIIREHVATYTAGGPKAFYQGGRDGITIAFMWKGLASLVAKAATGVEQAGATVVALMAGGADDIVAMLLRLQKKFKALNRGGLFDQFKKDFENKPDLLQQFDTDVLDIKAYDALATSSYRTNATYLRFFGNQTVRDNLKRVISDESLDFKNLTFEHVTAIYHYTTPAFRELNSALRNPALMNDYLRSFQTVLNDAIDKLPKRIGTTFRGTSLPPFVIDQYELAYRNGTSNLEKAFTSSSKDPIVAQRFADQAVKDGEIRVVFTVNGRSGVDMSGMSAAVKYQESEVLFKSTSPFKVTDFKLSSDAKGSIYLIELTE</sequence>
<keyword evidence="3" id="KW-0328">Glycosyltransferase</keyword>
<dbReference type="RefSeq" id="WP_152124140.1">
    <property type="nucleotide sequence ID" value="NZ_WELI01000003.1"/>
</dbReference>
<proteinExistence type="inferred from homology"/>
<dbReference type="GO" id="GO:0106274">
    <property type="term" value="F:NAD+-protein-arginine ADP-ribosyltransferase activity"/>
    <property type="evidence" value="ECO:0007669"/>
    <property type="project" value="UniProtKB-EC"/>
</dbReference>
<dbReference type="Gene3D" id="3.90.176.10">
    <property type="entry name" value="Toxin ADP-ribosyltransferase, Chain A, domain 1"/>
    <property type="match status" value="1"/>
</dbReference>
<comment type="caution">
    <text evidence="7">The sequence shown here is derived from an EMBL/GenBank/DDBJ whole genome shotgun (WGS) entry which is preliminary data.</text>
</comment>
<gene>
    <name evidence="7" type="ORF">F5984_10135</name>
</gene>
<protein>
    <recommendedName>
        <fullName evidence="2">NAD(+)--protein-arginine ADP-ribosyltransferase</fullName>
        <ecNumber evidence="2">2.4.2.31</ecNumber>
    </recommendedName>
</protein>
<comment type="similarity">
    <text evidence="1">Belongs to the Arg-specific ADP-ribosyltransferase family.</text>
</comment>
<keyword evidence="4" id="KW-0808">Transferase</keyword>
<dbReference type="InterPro" id="IPR000768">
    <property type="entry name" value="ART"/>
</dbReference>
<evidence type="ECO:0000256" key="2">
    <source>
        <dbReference type="ARBA" id="ARBA00012031"/>
    </source>
</evidence>
<reference evidence="7 8" key="1">
    <citation type="submission" date="2019-10" db="EMBL/GenBank/DDBJ databases">
        <title>Rudanella paleaurantiibacter sp. nov., isolated from sludge.</title>
        <authorList>
            <person name="Xu S.Q."/>
        </authorList>
    </citation>
    <scope>NUCLEOTIDE SEQUENCE [LARGE SCALE GENOMIC DNA]</scope>
    <source>
        <strain evidence="7 8">HX-22-17</strain>
    </source>
</reference>
<evidence type="ECO:0000256" key="5">
    <source>
        <dbReference type="ARBA" id="ARBA00022695"/>
    </source>
</evidence>
<evidence type="ECO:0000256" key="1">
    <source>
        <dbReference type="ARBA" id="ARBA00009558"/>
    </source>
</evidence>
<dbReference type="Pfam" id="PF01129">
    <property type="entry name" value="ART"/>
    <property type="match status" value="1"/>
</dbReference>
<dbReference type="EMBL" id="WELI01000003">
    <property type="protein sequence ID" value="KAB7731157.1"/>
    <property type="molecule type" value="Genomic_DNA"/>
</dbReference>
<accession>A0A7J5U0K4</accession>
<evidence type="ECO:0000313" key="7">
    <source>
        <dbReference type="EMBL" id="KAB7731157.1"/>
    </source>
</evidence>
<keyword evidence="5" id="KW-0548">Nucleotidyltransferase</keyword>
<keyword evidence="8" id="KW-1185">Reference proteome</keyword>
<evidence type="ECO:0000313" key="8">
    <source>
        <dbReference type="Proteomes" id="UP000488299"/>
    </source>
</evidence>
<comment type="catalytic activity">
    <reaction evidence="6">
        <text>L-arginyl-[protein] + NAD(+) = N(omega)-(ADP-D-ribosyl)-L-arginyl-[protein] + nicotinamide + H(+)</text>
        <dbReference type="Rhea" id="RHEA:19149"/>
        <dbReference type="Rhea" id="RHEA-COMP:10532"/>
        <dbReference type="Rhea" id="RHEA-COMP:15087"/>
        <dbReference type="ChEBI" id="CHEBI:15378"/>
        <dbReference type="ChEBI" id="CHEBI:17154"/>
        <dbReference type="ChEBI" id="CHEBI:29965"/>
        <dbReference type="ChEBI" id="CHEBI:57540"/>
        <dbReference type="ChEBI" id="CHEBI:142554"/>
        <dbReference type="EC" id="2.4.2.31"/>
    </reaction>
</comment>
<dbReference type="GO" id="GO:0016779">
    <property type="term" value="F:nucleotidyltransferase activity"/>
    <property type="evidence" value="ECO:0007669"/>
    <property type="project" value="UniProtKB-KW"/>
</dbReference>
<organism evidence="7 8">
    <name type="scientific">Rudanella paleaurantiibacter</name>
    <dbReference type="NCBI Taxonomy" id="2614655"/>
    <lineage>
        <taxon>Bacteria</taxon>
        <taxon>Pseudomonadati</taxon>
        <taxon>Bacteroidota</taxon>
        <taxon>Cytophagia</taxon>
        <taxon>Cytophagales</taxon>
        <taxon>Cytophagaceae</taxon>
        <taxon>Rudanella</taxon>
    </lineage>
</organism>
<name>A0A7J5U0K4_9BACT</name>
<dbReference type="PROSITE" id="PS51996">
    <property type="entry name" value="TR_MART"/>
    <property type="match status" value="1"/>
</dbReference>
<dbReference type="Proteomes" id="UP000488299">
    <property type="component" value="Unassembled WGS sequence"/>
</dbReference>
<dbReference type="SUPFAM" id="SSF56399">
    <property type="entry name" value="ADP-ribosylation"/>
    <property type="match status" value="1"/>
</dbReference>
<dbReference type="EC" id="2.4.2.31" evidence="2"/>
<evidence type="ECO:0000256" key="6">
    <source>
        <dbReference type="ARBA" id="ARBA00047597"/>
    </source>
</evidence>
<dbReference type="AlphaFoldDB" id="A0A7J5U0K4"/>